<evidence type="ECO:0000256" key="2">
    <source>
        <dbReference type="SAM" id="SignalP"/>
    </source>
</evidence>
<dbReference type="Gene3D" id="1.10.620.20">
    <property type="entry name" value="Ribonucleotide Reductase, subunit A"/>
    <property type="match status" value="1"/>
</dbReference>
<dbReference type="SUPFAM" id="SSF47240">
    <property type="entry name" value="Ferritin-like"/>
    <property type="match status" value="1"/>
</dbReference>
<feature type="domain" description="TRASH" evidence="3">
    <location>
        <begin position="123"/>
        <end position="161"/>
    </location>
</feature>
<dbReference type="EMBL" id="DSEC01000393">
    <property type="protein sequence ID" value="HER43906.1"/>
    <property type="molecule type" value="Genomic_DNA"/>
</dbReference>
<dbReference type="SMART" id="SM00746">
    <property type="entry name" value="TRASH"/>
    <property type="match status" value="4"/>
</dbReference>
<organism evidence="4">
    <name type="scientific">Eiseniibacteriota bacterium</name>
    <dbReference type="NCBI Taxonomy" id="2212470"/>
    <lineage>
        <taxon>Bacteria</taxon>
        <taxon>Candidatus Eiseniibacteriota</taxon>
    </lineage>
</organism>
<dbReference type="InterPro" id="IPR007029">
    <property type="entry name" value="YHS_dom"/>
</dbReference>
<keyword evidence="2" id="KW-0732">Signal</keyword>
<feature type="domain" description="TRASH" evidence="3">
    <location>
        <begin position="78"/>
        <end position="115"/>
    </location>
</feature>
<dbReference type="InterPro" id="IPR012348">
    <property type="entry name" value="RNR-like"/>
</dbReference>
<sequence length="246" mass="27416">MPRRIFQAVLVVFVLCSSTLVFAGGKEKTECPVCGYLVNPKDALTHEHEGVTYYFCDAGCKAYFLQNTAEVASGKKFDAVCGMVVEREKAVSIEHNGRMAHFCSDECRDKYVGDPGRYEIDYDVVAGQVMPVRQMKHSIEFEGRTYHFASDESRAAFEKNPDAYVYEACPIGGDVFLRKDAAGKREYKGTVYYFGCKACLDMFDKDAAKYIGGKGKLECQKSCLDEDVDDGEHEGCPLKKAAGRTR</sequence>
<dbReference type="InterPro" id="IPR011017">
    <property type="entry name" value="TRASH_dom"/>
</dbReference>
<dbReference type="Pfam" id="PF04945">
    <property type="entry name" value="YHS"/>
    <property type="match status" value="1"/>
</dbReference>
<proteinExistence type="predicted"/>
<protein>
    <submittedName>
        <fullName evidence="4">YHS domain-containing protein</fullName>
    </submittedName>
</protein>
<feature type="region of interest" description="Disordered" evidence="1">
    <location>
        <begin position="227"/>
        <end position="246"/>
    </location>
</feature>
<dbReference type="InterPro" id="IPR009078">
    <property type="entry name" value="Ferritin-like_SF"/>
</dbReference>
<evidence type="ECO:0000256" key="1">
    <source>
        <dbReference type="SAM" id="MobiDB-lite"/>
    </source>
</evidence>
<evidence type="ECO:0000259" key="3">
    <source>
        <dbReference type="SMART" id="SM00746"/>
    </source>
</evidence>
<evidence type="ECO:0000313" key="4">
    <source>
        <dbReference type="EMBL" id="HER43906.1"/>
    </source>
</evidence>
<feature type="domain" description="TRASH" evidence="3">
    <location>
        <begin position="31"/>
        <end position="68"/>
    </location>
</feature>
<feature type="signal peptide" evidence="2">
    <location>
        <begin position="1"/>
        <end position="23"/>
    </location>
</feature>
<accession>A0A7V2F4J9</accession>
<dbReference type="Proteomes" id="UP000886069">
    <property type="component" value="Unassembled WGS sequence"/>
</dbReference>
<dbReference type="GO" id="GO:0016491">
    <property type="term" value="F:oxidoreductase activity"/>
    <property type="evidence" value="ECO:0007669"/>
    <property type="project" value="InterPro"/>
</dbReference>
<gene>
    <name evidence="4" type="ORF">ENO08_05550</name>
</gene>
<reference evidence="4" key="1">
    <citation type="journal article" date="2020" name="mSystems">
        <title>Genome- and Community-Level Interaction Insights into Carbon Utilization and Element Cycling Functions of Hydrothermarchaeota in Hydrothermal Sediment.</title>
        <authorList>
            <person name="Zhou Z."/>
            <person name="Liu Y."/>
            <person name="Xu W."/>
            <person name="Pan J."/>
            <person name="Luo Z.H."/>
            <person name="Li M."/>
        </authorList>
    </citation>
    <scope>NUCLEOTIDE SEQUENCE [LARGE SCALE GENOMIC DNA]</scope>
    <source>
        <strain evidence="4">SpSt-1233</strain>
    </source>
</reference>
<feature type="chain" id="PRO_5031029081" evidence="2">
    <location>
        <begin position="24"/>
        <end position="246"/>
    </location>
</feature>
<name>A0A7V2F4J9_UNCEI</name>
<feature type="domain" description="TRASH" evidence="3">
    <location>
        <begin position="169"/>
        <end position="207"/>
    </location>
</feature>
<comment type="caution">
    <text evidence="4">The sequence shown here is derived from an EMBL/GenBank/DDBJ whole genome shotgun (WGS) entry which is preliminary data.</text>
</comment>
<dbReference type="AlphaFoldDB" id="A0A7V2F4J9"/>